<dbReference type="Pfam" id="PF00550">
    <property type="entry name" value="PP-binding"/>
    <property type="match status" value="1"/>
</dbReference>
<sequence length="86" mass="9658">MSNELKERVLMILRDNVDDPGALDAIGMDDDLSVLGINSMTFIKLVLSMEMEFGVSWDDEELDFQHFSTINNIIRYLSQSTVGEGA</sequence>
<keyword evidence="3" id="KW-1185">Reference proteome</keyword>
<organism evidence="2 3">
    <name type="scientific">Xylanibacillus composti</name>
    <dbReference type="NCBI Taxonomy" id="1572762"/>
    <lineage>
        <taxon>Bacteria</taxon>
        <taxon>Bacillati</taxon>
        <taxon>Bacillota</taxon>
        <taxon>Bacilli</taxon>
        <taxon>Bacillales</taxon>
        <taxon>Paenibacillaceae</taxon>
        <taxon>Xylanibacillus</taxon>
    </lineage>
</organism>
<dbReference type="InterPro" id="IPR009081">
    <property type="entry name" value="PP-bd_ACP"/>
</dbReference>
<dbReference type="RefSeq" id="WP_213412316.1">
    <property type="nucleotide sequence ID" value="NZ_BOVK01000029.1"/>
</dbReference>
<evidence type="ECO:0000313" key="2">
    <source>
        <dbReference type="EMBL" id="GIQ69513.1"/>
    </source>
</evidence>
<gene>
    <name evidence="2" type="ORF">XYCOK13_23370</name>
</gene>
<reference evidence="2" key="1">
    <citation type="submission" date="2021-04" db="EMBL/GenBank/DDBJ databases">
        <title>Draft genome sequence of Xylanibacillus composti strain K13.</title>
        <authorList>
            <person name="Uke A."/>
            <person name="Chhe C."/>
            <person name="Baramee S."/>
            <person name="Kosugi A."/>
        </authorList>
    </citation>
    <scope>NUCLEOTIDE SEQUENCE</scope>
    <source>
        <strain evidence="2">K13</strain>
    </source>
</reference>
<dbReference type="EMBL" id="BOVK01000029">
    <property type="protein sequence ID" value="GIQ69513.1"/>
    <property type="molecule type" value="Genomic_DNA"/>
</dbReference>
<comment type="caution">
    <text evidence="2">The sequence shown here is derived from an EMBL/GenBank/DDBJ whole genome shotgun (WGS) entry which is preliminary data.</text>
</comment>
<name>A0A8J4H6R0_9BACL</name>
<protein>
    <recommendedName>
        <fullName evidence="1">Carrier domain-containing protein</fullName>
    </recommendedName>
</protein>
<dbReference type="SUPFAM" id="SSF47336">
    <property type="entry name" value="ACP-like"/>
    <property type="match status" value="1"/>
</dbReference>
<dbReference type="Gene3D" id="1.10.1200.10">
    <property type="entry name" value="ACP-like"/>
    <property type="match status" value="1"/>
</dbReference>
<feature type="domain" description="Carrier" evidence="1">
    <location>
        <begin position="3"/>
        <end position="81"/>
    </location>
</feature>
<evidence type="ECO:0000259" key="1">
    <source>
        <dbReference type="PROSITE" id="PS50075"/>
    </source>
</evidence>
<proteinExistence type="predicted"/>
<evidence type="ECO:0000313" key="3">
    <source>
        <dbReference type="Proteomes" id="UP000677918"/>
    </source>
</evidence>
<dbReference type="InterPro" id="IPR036736">
    <property type="entry name" value="ACP-like_sf"/>
</dbReference>
<dbReference type="PROSITE" id="PS50075">
    <property type="entry name" value="CARRIER"/>
    <property type="match status" value="1"/>
</dbReference>
<accession>A0A8J4H6R0</accession>
<dbReference type="AlphaFoldDB" id="A0A8J4H6R0"/>
<dbReference type="Proteomes" id="UP000677918">
    <property type="component" value="Unassembled WGS sequence"/>
</dbReference>